<dbReference type="SMART" id="SM00450">
    <property type="entry name" value="RHOD"/>
    <property type="match status" value="1"/>
</dbReference>
<organism evidence="2 3">
    <name type="scientific">Oryctes borbonicus</name>
    <dbReference type="NCBI Taxonomy" id="1629725"/>
    <lineage>
        <taxon>Eukaryota</taxon>
        <taxon>Metazoa</taxon>
        <taxon>Ecdysozoa</taxon>
        <taxon>Arthropoda</taxon>
        <taxon>Hexapoda</taxon>
        <taxon>Insecta</taxon>
        <taxon>Pterygota</taxon>
        <taxon>Neoptera</taxon>
        <taxon>Endopterygota</taxon>
        <taxon>Coleoptera</taxon>
        <taxon>Polyphaga</taxon>
        <taxon>Scarabaeiformia</taxon>
        <taxon>Scarabaeidae</taxon>
        <taxon>Dynastinae</taxon>
        <taxon>Oryctes</taxon>
    </lineage>
</organism>
<dbReference type="Gene3D" id="3.40.250.10">
    <property type="entry name" value="Rhodanese-like domain"/>
    <property type="match status" value="1"/>
</dbReference>
<feature type="domain" description="Rhodanese" evidence="1">
    <location>
        <begin position="35"/>
        <end position="131"/>
    </location>
</feature>
<dbReference type="CDD" id="cd01519">
    <property type="entry name" value="RHOD_HSP67B2"/>
    <property type="match status" value="1"/>
</dbReference>
<dbReference type="EMBL" id="LJIG01022459">
    <property type="protein sequence ID" value="KRT80470.1"/>
    <property type="molecule type" value="Genomic_DNA"/>
</dbReference>
<accession>A0A0T6AZC3</accession>
<evidence type="ECO:0000313" key="2">
    <source>
        <dbReference type="EMBL" id="KRT80470.1"/>
    </source>
</evidence>
<dbReference type="InterPro" id="IPR001763">
    <property type="entry name" value="Rhodanese-like_dom"/>
</dbReference>
<protein>
    <recommendedName>
        <fullName evidence="1">Rhodanese domain-containing protein</fullName>
    </recommendedName>
</protein>
<reference evidence="2 3" key="1">
    <citation type="submission" date="2015-09" db="EMBL/GenBank/DDBJ databases">
        <title>Draft genome of the scarab beetle Oryctes borbonicus.</title>
        <authorList>
            <person name="Meyer J.M."/>
            <person name="Markov G.V."/>
            <person name="Baskaran P."/>
            <person name="Herrmann M."/>
            <person name="Sommer R.J."/>
            <person name="Roedelsperger C."/>
        </authorList>
    </citation>
    <scope>NUCLEOTIDE SEQUENCE [LARGE SCALE GENOMIC DNA]</scope>
    <source>
        <strain evidence="2">OB123</strain>
        <tissue evidence="2">Whole animal</tissue>
    </source>
</reference>
<name>A0A0T6AZC3_9SCAR</name>
<dbReference type="PROSITE" id="PS50206">
    <property type="entry name" value="RHODANESE_3"/>
    <property type="match status" value="1"/>
</dbReference>
<keyword evidence="3" id="KW-1185">Reference proteome</keyword>
<sequence length="133" mass="14838">MLTSLLARRTFTFSVTSMSSAAKAIGWSEVNQLKDDEGVLLIDVREPKELLETGIIPGAINIPVATLEDVLKNLTPEEFLAKYQREKPQRDTPIVFSCRSGNRSTKALDIALNLGYTNLKNYTGGWNDWAKHL</sequence>
<dbReference type="PANTHER" id="PTHR44086">
    <property type="entry name" value="THIOSULFATE SULFURTRANSFERASE RDL2, MITOCHONDRIAL-RELATED"/>
    <property type="match status" value="1"/>
</dbReference>
<dbReference type="PANTHER" id="PTHR44086:SF10">
    <property type="entry name" value="THIOSULFATE SULFURTRANSFERASE_RHODANESE-LIKE DOMAIN-CONTAINING PROTEIN 3"/>
    <property type="match status" value="1"/>
</dbReference>
<dbReference type="Pfam" id="PF00581">
    <property type="entry name" value="Rhodanese"/>
    <property type="match status" value="1"/>
</dbReference>
<dbReference type="SUPFAM" id="SSF52821">
    <property type="entry name" value="Rhodanese/Cell cycle control phosphatase"/>
    <property type="match status" value="1"/>
</dbReference>
<dbReference type="Proteomes" id="UP000051574">
    <property type="component" value="Unassembled WGS sequence"/>
</dbReference>
<evidence type="ECO:0000259" key="1">
    <source>
        <dbReference type="PROSITE" id="PS50206"/>
    </source>
</evidence>
<dbReference type="OrthoDB" id="566238at2759"/>
<evidence type="ECO:0000313" key="3">
    <source>
        <dbReference type="Proteomes" id="UP000051574"/>
    </source>
</evidence>
<comment type="caution">
    <text evidence="2">The sequence shown here is derived from an EMBL/GenBank/DDBJ whole genome shotgun (WGS) entry which is preliminary data.</text>
</comment>
<gene>
    <name evidence="2" type="ORF">AMK59_7742</name>
</gene>
<dbReference type="AlphaFoldDB" id="A0A0T6AZC3"/>
<dbReference type="InterPro" id="IPR036873">
    <property type="entry name" value="Rhodanese-like_dom_sf"/>
</dbReference>
<proteinExistence type="predicted"/>